<evidence type="ECO:0000259" key="1">
    <source>
        <dbReference type="PROSITE" id="PS51114"/>
    </source>
</evidence>
<dbReference type="GO" id="GO:0019005">
    <property type="term" value="C:SCF ubiquitin ligase complex"/>
    <property type="evidence" value="ECO:0007669"/>
    <property type="project" value="TreeGrafter"/>
</dbReference>
<dbReference type="InterPro" id="IPR007397">
    <property type="entry name" value="F-box-assoc_dom"/>
</dbReference>
<dbReference type="GO" id="GO:0036503">
    <property type="term" value="P:ERAD pathway"/>
    <property type="evidence" value="ECO:0007669"/>
    <property type="project" value="TreeGrafter"/>
</dbReference>
<organism evidence="2 3">
    <name type="scientific">Engystomops pustulosus</name>
    <name type="common">Tungara frog</name>
    <name type="synonym">Physalaemus pustulosus</name>
    <dbReference type="NCBI Taxonomy" id="76066"/>
    <lineage>
        <taxon>Eukaryota</taxon>
        <taxon>Metazoa</taxon>
        <taxon>Chordata</taxon>
        <taxon>Craniata</taxon>
        <taxon>Vertebrata</taxon>
        <taxon>Euteleostomi</taxon>
        <taxon>Amphibia</taxon>
        <taxon>Batrachia</taxon>
        <taxon>Anura</taxon>
        <taxon>Neobatrachia</taxon>
        <taxon>Hyloidea</taxon>
        <taxon>Leptodactylidae</taxon>
        <taxon>Leiuperinae</taxon>
        <taxon>Engystomops</taxon>
    </lineage>
</organism>
<dbReference type="GO" id="GO:0006516">
    <property type="term" value="P:glycoprotein catabolic process"/>
    <property type="evidence" value="ECO:0007669"/>
    <property type="project" value="TreeGrafter"/>
</dbReference>
<feature type="domain" description="FBA" evidence="1">
    <location>
        <begin position="12"/>
        <end position="189"/>
    </location>
</feature>
<dbReference type="Pfam" id="PF04300">
    <property type="entry name" value="FBA"/>
    <property type="match status" value="1"/>
</dbReference>
<dbReference type="InterPro" id="IPR039752">
    <property type="entry name" value="F-box_only"/>
</dbReference>
<dbReference type="PANTHER" id="PTHR12125:SF11">
    <property type="entry name" value="F-BOX ONLY PROTEIN 2"/>
    <property type="match status" value="1"/>
</dbReference>
<dbReference type="GO" id="GO:0061630">
    <property type="term" value="F:ubiquitin protein ligase activity"/>
    <property type="evidence" value="ECO:0007669"/>
    <property type="project" value="TreeGrafter"/>
</dbReference>
<dbReference type="InterPro" id="IPR008979">
    <property type="entry name" value="Galactose-bd-like_sf"/>
</dbReference>
<dbReference type="PROSITE" id="PS51114">
    <property type="entry name" value="FBA"/>
    <property type="match status" value="1"/>
</dbReference>
<sequence length="189" mass="21273">MSFQDGTRSTSLHPSSPSFYSDQLLRDLKELEHWEEVENGGDGWKVEELPGDCGAAFPSDGISKYFASSFEQCSKTQVIDLLKHGYSNEFLDSQPNIMISDWYAKRNDSGSSYELQVQLLSESRNVISEFSIKHTAIPESDFSFNQVSHTFIKYGPGVRFIKFTNGGKSLKNWKGWYGVRVTGSSVTIN</sequence>
<dbReference type="SUPFAM" id="SSF49785">
    <property type="entry name" value="Galactose-binding domain-like"/>
    <property type="match status" value="1"/>
</dbReference>
<dbReference type="PANTHER" id="PTHR12125">
    <property type="entry name" value="F-BOX ONLY PROTEIN 6-LIKE PROTEIN"/>
    <property type="match status" value="1"/>
</dbReference>
<dbReference type="GO" id="GO:0031146">
    <property type="term" value="P:SCF-dependent proteasomal ubiquitin-dependent protein catabolic process"/>
    <property type="evidence" value="ECO:0007669"/>
    <property type="project" value="TreeGrafter"/>
</dbReference>
<dbReference type="Proteomes" id="UP000824782">
    <property type="component" value="Unassembled WGS sequence"/>
</dbReference>
<proteinExistence type="predicted"/>
<evidence type="ECO:0000313" key="2">
    <source>
        <dbReference type="EMBL" id="KAG8568444.1"/>
    </source>
</evidence>
<protein>
    <recommendedName>
        <fullName evidence="1">FBA domain-containing protein</fullName>
    </recommendedName>
</protein>
<name>A0AAV7B7C8_ENGPU</name>
<reference evidence="2" key="1">
    <citation type="thesis" date="2020" institute="ProQuest LLC" country="789 East Eisenhower Parkway, Ann Arbor, MI, USA">
        <title>Comparative Genomics and Chromosome Evolution.</title>
        <authorList>
            <person name="Mudd A.B."/>
        </authorList>
    </citation>
    <scope>NUCLEOTIDE SEQUENCE</scope>
    <source>
        <strain evidence="2">237g6f4</strain>
        <tissue evidence="2">Blood</tissue>
    </source>
</reference>
<dbReference type="GO" id="GO:0005737">
    <property type="term" value="C:cytoplasm"/>
    <property type="evidence" value="ECO:0007669"/>
    <property type="project" value="UniProtKB-ARBA"/>
</dbReference>
<dbReference type="FunFam" id="2.60.120.260:FF:000012">
    <property type="entry name" value="F-box only protein 2"/>
    <property type="match status" value="1"/>
</dbReference>
<dbReference type="SMART" id="SM01198">
    <property type="entry name" value="FBA"/>
    <property type="match status" value="1"/>
</dbReference>
<accession>A0AAV7B7C8</accession>
<dbReference type="AlphaFoldDB" id="A0AAV7B7C8"/>
<gene>
    <name evidence="2" type="ORF">GDO81_014004</name>
</gene>
<dbReference type="EMBL" id="WNYA01000006">
    <property type="protein sequence ID" value="KAG8568444.1"/>
    <property type="molecule type" value="Genomic_DNA"/>
</dbReference>
<comment type="caution">
    <text evidence="2">The sequence shown here is derived from an EMBL/GenBank/DDBJ whole genome shotgun (WGS) entry which is preliminary data.</text>
</comment>
<dbReference type="Gene3D" id="2.60.120.260">
    <property type="entry name" value="Galactose-binding domain-like"/>
    <property type="match status" value="1"/>
</dbReference>
<evidence type="ECO:0000313" key="3">
    <source>
        <dbReference type="Proteomes" id="UP000824782"/>
    </source>
</evidence>
<keyword evidence="3" id="KW-1185">Reference proteome</keyword>